<protein>
    <submittedName>
        <fullName evidence="2">Uncharacterized protein</fullName>
    </submittedName>
</protein>
<keyword evidence="3" id="KW-1185">Reference proteome</keyword>
<reference evidence="2 3" key="1">
    <citation type="journal article" date="2010" name="Proc. Natl. Acad. Sci. U.S.A.">
        <title>Nitrosopumilus maritimus genome reveals unique mechanisms for nitrification and autotrophy in globally distributed marine crenarchaea.</title>
        <authorList>
            <person name="Walker C.B."/>
            <person name="de la Torre J.R."/>
            <person name="Klotz M.G."/>
            <person name="Urakawa H."/>
            <person name="Pinel N."/>
            <person name="Arp D.J."/>
            <person name="Brochier-Armanet C."/>
            <person name="Chain P.S."/>
            <person name="Chan P.P."/>
            <person name="Gollabgir A."/>
            <person name="Hemp J."/>
            <person name="Hugler M."/>
            <person name="Karr E.A."/>
            <person name="Konneke M."/>
            <person name="Shin M."/>
            <person name="Lawton T.J."/>
            <person name="Lowe T."/>
            <person name="Martens-Habbena W."/>
            <person name="Sayavedra-Soto L.A."/>
            <person name="Lang D."/>
            <person name="Sievert S.M."/>
            <person name="Rosenzweig A.C."/>
            <person name="Manning G."/>
            <person name="Stahl D.A."/>
        </authorList>
    </citation>
    <scope>NUCLEOTIDE SEQUENCE [LARGE SCALE GENOMIC DNA]</scope>
    <source>
        <strain evidence="2 3">SCM1</strain>
    </source>
</reference>
<dbReference type="KEGG" id="nmr:Nmar_1669"/>
<organism evidence="2 3">
    <name type="scientific">Nitrosopumilus maritimus (strain SCM1)</name>
    <dbReference type="NCBI Taxonomy" id="436308"/>
    <lineage>
        <taxon>Archaea</taxon>
        <taxon>Nitrososphaerota</taxon>
        <taxon>Nitrososphaeria</taxon>
        <taxon>Nitrosopumilales</taxon>
        <taxon>Nitrosopumilaceae</taxon>
        <taxon>Nitrosopumilus</taxon>
    </lineage>
</organism>
<name>A9A1Q0_NITMS</name>
<proteinExistence type="predicted"/>
<dbReference type="OrthoDB" id="10528at2157"/>
<feature type="transmembrane region" description="Helical" evidence="1">
    <location>
        <begin position="168"/>
        <end position="189"/>
    </location>
</feature>
<dbReference type="EnsemblBacteria" id="ABX13565">
    <property type="protein sequence ID" value="ABX13565"/>
    <property type="gene ID" value="Nmar_1669"/>
</dbReference>
<feature type="transmembrane region" description="Helical" evidence="1">
    <location>
        <begin position="209"/>
        <end position="227"/>
    </location>
</feature>
<evidence type="ECO:0000313" key="2">
    <source>
        <dbReference type="EMBL" id="ABX13565.1"/>
    </source>
</evidence>
<dbReference type="InParanoid" id="A9A1Q0"/>
<feature type="transmembrane region" description="Helical" evidence="1">
    <location>
        <begin position="279"/>
        <end position="298"/>
    </location>
</feature>
<keyword evidence="1" id="KW-1133">Transmembrane helix</keyword>
<sequence length="346" mass="39537">MYKFSLKKQSSIVVIFFVLTFLYLFSSSNSYAHLEQSSSGGVMEGKYYSYIGFEPRNPTPGENSKIIFSIQDEHGNDLYELETMLEIYSTNMEKRLFYEPWTKRAIGDFEIPYVFEDKGTYQIVLSISEKNNTKEHVMPPRQIPSSSFNCDCTRVLFNVSVSENWNTIWNSLMVIVVILPFGVFGYALLNNYKNKTSKRKLGRYETLRYIMMFLALSGGVIHLSVYVDHVPLRIEYGMFLLLAAISQIGFGVLLLSVLLTDSTGMQKNTCILRRRNTTVYLFGLLGSLVLLGLYIYAVNFTPPLSPENHPEHIEISGIVAKSLEISLIGVILYVLYLENKIKQIML</sequence>
<keyword evidence="1" id="KW-0472">Membrane</keyword>
<dbReference type="AlphaFoldDB" id="A9A1Q0"/>
<dbReference type="EMBL" id="CP000866">
    <property type="protein sequence ID" value="ABX13565.1"/>
    <property type="molecule type" value="Genomic_DNA"/>
</dbReference>
<evidence type="ECO:0000313" key="3">
    <source>
        <dbReference type="Proteomes" id="UP000000792"/>
    </source>
</evidence>
<gene>
    <name evidence="2" type="ordered locus">Nmar_1669</name>
</gene>
<feature type="transmembrane region" description="Helical" evidence="1">
    <location>
        <begin position="239"/>
        <end position="259"/>
    </location>
</feature>
<dbReference type="STRING" id="436308.Nmar_1669"/>
<dbReference type="HOGENOM" id="CLU_775269_0_0_2"/>
<feature type="transmembrane region" description="Helical" evidence="1">
    <location>
        <begin position="318"/>
        <end position="337"/>
    </location>
</feature>
<dbReference type="eggNOG" id="arCOG08825">
    <property type="taxonomic scope" value="Archaea"/>
</dbReference>
<keyword evidence="1" id="KW-0812">Transmembrane</keyword>
<accession>A9A1Q0</accession>
<dbReference type="Proteomes" id="UP000000792">
    <property type="component" value="Chromosome"/>
</dbReference>
<evidence type="ECO:0000256" key="1">
    <source>
        <dbReference type="SAM" id="Phobius"/>
    </source>
</evidence>